<evidence type="ECO:0000313" key="4">
    <source>
        <dbReference type="Proteomes" id="UP000663918"/>
    </source>
</evidence>
<organism evidence="3 4">
    <name type="scientific">Brevundimonas goettingensis</name>
    <dbReference type="NCBI Taxonomy" id="2774190"/>
    <lineage>
        <taxon>Bacteria</taxon>
        <taxon>Pseudomonadati</taxon>
        <taxon>Pseudomonadota</taxon>
        <taxon>Alphaproteobacteria</taxon>
        <taxon>Caulobacterales</taxon>
        <taxon>Caulobacteraceae</taxon>
        <taxon>Brevundimonas</taxon>
    </lineage>
</organism>
<sequence>MATAQDDGLDQVRRDLIDLVLREAGGRVAADPKSPVAQLLAGIVRREMAGAVEELRHGGAVIDSEALADAIARRMGTDPRGAADFRSGSTPSAPNRTRDIILIGVAALLAVAIFLGGFALGGGLEKLQPAPAAVPTTVLTDPNALPPTTTDGLTPSTSTAPATGAATTGMATQLQERPR</sequence>
<evidence type="ECO:0000256" key="2">
    <source>
        <dbReference type="SAM" id="Phobius"/>
    </source>
</evidence>
<dbReference type="KEGG" id="bgoe:IFJ75_05175"/>
<keyword evidence="2" id="KW-0472">Membrane</keyword>
<evidence type="ECO:0000256" key="1">
    <source>
        <dbReference type="SAM" id="MobiDB-lite"/>
    </source>
</evidence>
<feature type="region of interest" description="Disordered" evidence="1">
    <location>
        <begin position="138"/>
        <end position="179"/>
    </location>
</feature>
<feature type="transmembrane region" description="Helical" evidence="2">
    <location>
        <begin position="100"/>
        <end position="120"/>
    </location>
</feature>
<accession>A0A975C649</accession>
<dbReference type="Proteomes" id="UP000663918">
    <property type="component" value="Chromosome"/>
</dbReference>
<dbReference type="AlphaFoldDB" id="A0A975C649"/>
<feature type="compositionally biased region" description="Low complexity" evidence="1">
    <location>
        <begin position="146"/>
        <end position="172"/>
    </location>
</feature>
<evidence type="ECO:0000313" key="3">
    <source>
        <dbReference type="EMBL" id="QTC92287.1"/>
    </source>
</evidence>
<dbReference type="RefSeq" id="WP_207931568.1">
    <property type="nucleotide sequence ID" value="NZ_CP062222.1"/>
</dbReference>
<dbReference type="EMBL" id="CP062222">
    <property type="protein sequence ID" value="QTC92287.1"/>
    <property type="molecule type" value="Genomic_DNA"/>
</dbReference>
<reference evidence="3" key="1">
    <citation type="submission" date="2020-09" db="EMBL/GenBank/DDBJ databases">
        <title>Brevundimonas sp. LVF2 isolated from a puddle in Goettingen, Germany.</title>
        <authorList>
            <person name="Friedrich I."/>
            <person name="Klassen A."/>
            <person name="Hannes N."/>
            <person name="Schneider D."/>
            <person name="Hertel R."/>
            <person name="Daniel R."/>
        </authorList>
    </citation>
    <scope>NUCLEOTIDE SEQUENCE</scope>
    <source>
        <strain evidence="3">LVF2</strain>
    </source>
</reference>
<keyword evidence="2" id="KW-0812">Transmembrane</keyword>
<protein>
    <submittedName>
        <fullName evidence="3">Uncharacterized protein</fullName>
    </submittedName>
</protein>
<gene>
    <name evidence="3" type="ORF">IFJ75_05175</name>
</gene>
<keyword evidence="2" id="KW-1133">Transmembrane helix</keyword>
<keyword evidence="4" id="KW-1185">Reference proteome</keyword>
<proteinExistence type="predicted"/>
<name>A0A975C649_9CAUL</name>